<keyword evidence="5" id="KW-1185">Reference proteome</keyword>
<comment type="caution">
    <text evidence="2">The sequence shown here is derived from an EMBL/GenBank/DDBJ whole genome shotgun (WGS) entry which is preliminary data.</text>
</comment>
<reference evidence="4 5" key="1">
    <citation type="journal article" date="2019" name="Nat. Med.">
        <title>A library of human gut bacterial isolates paired with longitudinal multiomics data enables mechanistic microbiome research.</title>
        <authorList>
            <person name="Poyet M."/>
            <person name="Groussin M."/>
            <person name="Gibbons S.M."/>
            <person name="Avila-Pacheco J."/>
            <person name="Jiang X."/>
            <person name="Kearney S.M."/>
            <person name="Perrotta A.R."/>
            <person name="Berdy B."/>
            <person name="Zhao S."/>
            <person name="Lieberman T.D."/>
            <person name="Swanson P.K."/>
            <person name="Smith M."/>
            <person name="Roesemann S."/>
            <person name="Alexander J.E."/>
            <person name="Rich S.A."/>
            <person name="Livny J."/>
            <person name="Vlamakis H."/>
            <person name="Clish C."/>
            <person name="Bullock K."/>
            <person name="Deik A."/>
            <person name="Scott J."/>
            <person name="Pierce K.A."/>
            <person name="Xavier R.J."/>
            <person name="Alm E.J."/>
        </authorList>
    </citation>
    <scope>NUCLEOTIDE SEQUENCE [LARGE SCALE GENOMIC DNA]</scope>
    <source>
        <strain evidence="2 4">BIOML-A4</strain>
        <strain evidence="3 5">BIOML-A5</strain>
    </source>
</reference>
<protein>
    <submittedName>
        <fullName evidence="2">SpoIVB peptidase</fullName>
        <ecNumber evidence="2">3.4.21.116</ecNumber>
    </submittedName>
</protein>
<evidence type="ECO:0000313" key="5">
    <source>
        <dbReference type="Proteomes" id="UP000480929"/>
    </source>
</evidence>
<evidence type="ECO:0000313" key="4">
    <source>
        <dbReference type="Proteomes" id="UP000433575"/>
    </source>
</evidence>
<dbReference type="Pfam" id="PF05580">
    <property type="entry name" value="Peptidase_S55"/>
    <property type="match status" value="1"/>
</dbReference>
<dbReference type="OrthoDB" id="9765242at2"/>
<dbReference type="PROSITE" id="PS51494">
    <property type="entry name" value="SPOIVB"/>
    <property type="match status" value="1"/>
</dbReference>
<dbReference type="GO" id="GO:0016787">
    <property type="term" value="F:hydrolase activity"/>
    <property type="evidence" value="ECO:0007669"/>
    <property type="project" value="UniProtKB-KW"/>
</dbReference>
<dbReference type="SUPFAM" id="SSF50156">
    <property type="entry name" value="PDZ domain-like"/>
    <property type="match status" value="1"/>
</dbReference>
<organism evidence="2 4">
    <name type="scientific">Holdemania massiliensis</name>
    <dbReference type="NCBI Taxonomy" id="1468449"/>
    <lineage>
        <taxon>Bacteria</taxon>
        <taxon>Bacillati</taxon>
        <taxon>Bacillota</taxon>
        <taxon>Erysipelotrichia</taxon>
        <taxon>Erysipelotrichales</taxon>
        <taxon>Erysipelotrichaceae</taxon>
        <taxon>Holdemania</taxon>
    </lineage>
</organism>
<feature type="domain" description="Peptidase S55" evidence="1">
    <location>
        <begin position="119"/>
        <end position="345"/>
    </location>
</feature>
<dbReference type="InterPro" id="IPR036034">
    <property type="entry name" value="PDZ_sf"/>
</dbReference>
<dbReference type="EMBL" id="WKPJ01000011">
    <property type="protein sequence ID" value="MSA89504.1"/>
    <property type="molecule type" value="Genomic_DNA"/>
</dbReference>
<proteinExistence type="predicted"/>
<dbReference type="SUPFAM" id="SSF50494">
    <property type="entry name" value="Trypsin-like serine proteases"/>
    <property type="match status" value="1"/>
</dbReference>
<dbReference type="NCBIfam" id="TIGR02860">
    <property type="entry name" value="spore_IV_B"/>
    <property type="match status" value="1"/>
</dbReference>
<evidence type="ECO:0000313" key="2">
    <source>
        <dbReference type="EMBL" id="MSA89504.1"/>
    </source>
</evidence>
<gene>
    <name evidence="2" type="primary">spoIVB</name>
    <name evidence="3" type="ORF">GKD88_08610</name>
    <name evidence="2" type="ORF">GKE08_09205</name>
</gene>
<keyword evidence="2" id="KW-0378">Hydrolase</keyword>
<evidence type="ECO:0000259" key="1">
    <source>
        <dbReference type="PROSITE" id="PS51494"/>
    </source>
</evidence>
<name>A0A6N7S6I8_9FIRM</name>
<dbReference type="InterPro" id="IPR009003">
    <property type="entry name" value="Peptidase_S1_PA"/>
</dbReference>
<dbReference type="InterPro" id="IPR001478">
    <property type="entry name" value="PDZ"/>
</dbReference>
<sequence length="345" mass="37499">MPYYQYCGGEAMRRFLGLTAFLLTLTLLPIQAQEKTVILGGDTIAITVNYEGVYVSGMYDFEVNGETLSAAKEGTIQVGDRIIESNGRQVSSLEELFANLKTLQKERNQVPVTVIRNGQREAASLFVCYLASEKVFKTGLYVKDKIKGVGTMTYYDPATQTFAALGHEIAEEGQSRPADVTMGQIFEATVVSVRRSSSGNPGEKICQSDSLIPIGTVSKNTIYGLYGKVLTYPSTSISVPVASREEATVGPAEIYTVVQGTIPQRYSIQITEVRKQNGQTVKGIRFQVTDPALLNQTGGIIQGMSGSPILQNGKLIGAVTHMVTSQPESGYGIYIDWMLQEAQSE</sequence>
<dbReference type="Pfam" id="PF13180">
    <property type="entry name" value="PDZ_2"/>
    <property type="match status" value="1"/>
</dbReference>
<accession>A0A6N7S6I8</accession>
<dbReference type="Proteomes" id="UP000480929">
    <property type="component" value="Unassembled WGS sequence"/>
</dbReference>
<dbReference type="EC" id="3.4.21.116" evidence="2"/>
<dbReference type="AlphaFoldDB" id="A0A6N7S6I8"/>
<dbReference type="InterPro" id="IPR014219">
    <property type="entry name" value="SpoIVB"/>
</dbReference>
<evidence type="ECO:0000313" key="3">
    <source>
        <dbReference type="EMBL" id="MSC33182.1"/>
    </source>
</evidence>
<dbReference type="EMBL" id="WKPI01000012">
    <property type="protein sequence ID" value="MSC33182.1"/>
    <property type="molecule type" value="Genomic_DNA"/>
</dbReference>
<dbReference type="InterPro" id="IPR008763">
    <property type="entry name" value="Peptidase_S55"/>
</dbReference>
<dbReference type="Gene3D" id="2.30.42.10">
    <property type="match status" value="1"/>
</dbReference>
<dbReference type="Proteomes" id="UP000433575">
    <property type="component" value="Unassembled WGS sequence"/>
</dbReference>